<evidence type="ECO:0000256" key="7">
    <source>
        <dbReference type="SAM" id="SignalP"/>
    </source>
</evidence>
<evidence type="ECO:0000256" key="6">
    <source>
        <dbReference type="RuleBase" id="RU003355"/>
    </source>
</evidence>
<dbReference type="Proteomes" id="UP001239445">
    <property type="component" value="Unassembled WGS sequence"/>
</dbReference>
<dbReference type="FunFam" id="3.40.50.200:FF:000014">
    <property type="entry name" value="Proteinase K"/>
    <property type="match status" value="1"/>
</dbReference>
<dbReference type="Pfam" id="PF00082">
    <property type="entry name" value="Peptidase_S8"/>
    <property type="match status" value="1"/>
</dbReference>
<dbReference type="CDD" id="cd04077">
    <property type="entry name" value="Peptidases_S8_PCSK9_ProteinaseK_like"/>
    <property type="match status" value="1"/>
</dbReference>
<dbReference type="GO" id="GO:0006508">
    <property type="term" value="P:proteolysis"/>
    <property type="evidence" value="ECO:0007669"/>
    <property type="project" value="UniProtKB-KW"/>
</dbReference>
<evidence type="ECO:0000256" key="4">
    <source>
        <dbReference type="ARBA" id="ARBA00022825"/>
    </source>
</evidence>
<feature type="active site" description="Charge relay system" evidence="5">
    <location>
        <position position="206"/>
    </location>
</feature>
<dbReference type="GO" id="GO:0004252">
    <property type="term" value="F:serine-type endopeptidase activity"/>
    <property type="evidence" value="ECO:0007669"/>
    <property type="project" value="UniProtKB-UniRule"/>
</dbReference>
<evidence type="ECO:0000256" key="2">
    <source>
        <dbReference type="ARBA" id="ARBA00022670"/>
    </source>
</evidence>
<name>A0AAJ0FFX8_9PEZI</name>
<dbReference type="SUPFAM" id="SSF52743">
    <property type="entry name" value="Subtilisin-like"/>
    <property type="match status" value="1"/>
</dbReference>
<evidence type="ECO:0000313" key="10">
    <source>
        <dbReference type="Proteomes" id="UP001239445"/>
    </source>
</evidence>
<dbReference type="PROSITE" id="PS00138">
    <property type="entry name" value="SUBTILASE_SER"/>
    <property type="match status" value="1"/>
</dbReference>
<dbReference type="InterPro" id="IPR036852">
    <property type="entry name" value="Peptidase_S8/S53_dom_sf"/>
</dbReference>
<dbReference type="GO" id="GO:0005576">
    <property type="term" value="C:extracellular region"/>
    <property type="evidence" value="ECO:0007669"/>
    <property type="project" value="UniProtKB-ARBA"/>
</dbReference>
<dbReference type="PROSITE" id="PS00136">
    <property type="entry name" value="SUBTILASE_ASP"/>
    <property type="match status" value="1"/>
</dbReference>
<dbReference type="AlphaFoldDB" id="A0AAJ0FFX8"/>
<dbReference type="InterPro" id="IPR050131">
    <property type="entry name" value="Peptidase_S8_subtilisin-like"/>
</dbReference>
<keyword evidence="4 5" id="KW-0720">Serine protease</keyword>
<dbReference type="InterPro" id="IPR015500">
    <property type="entry name" value="Peptidase_S8_subtilisin-rel"/>
</dbReference>
<dbReference type="Gene3D" id="3.40.50.200">
    <property type="entry name" value="Peptidase S8/S53 domain"/>
    <property type="match status" value="1"/>
</dbReference>
<feature type="active site" description="Charge relay system" evidence="5">
    <location>
        <position position="364"/>
    </location>
</feature>
<feature type="signal peptide" evidence="7">
    <location>
        <begin position="1"/>
        <end position="19"/>
    </location>
</feature>
<comment type="caution">
    <text evidence="9">The sequence shown here is derived from an EMBL/GenBank/DDBJ whole genome shotgun (WGS) entry which is preliminary data.</text>
</comment>
<reference evidence="9" key="1">
    <citation type="submission" date="2023-06" db="EMBL/GenBank/DDBJ databases">
        <title>Genome-scale phylogeny and comparative genomics of the fungal order Sordariales.</title>
        <authorList>
            <consortium name="Lawrence Berkeley National Laboratory"/>
            <person name="Hensen N."/>
            <person name="Bonometti L."/>
            <person name="Westerberg I."/>
            <person name="Brannstrom I.O."/>
            <person name="Guillou S."/>
            <person name="Cros-Aarteil S."/>
            <person name="Calhoun S."/>
            <person name="Haridas S."/>
            <person name="Kuo A."/>
            <person name="Mondo S."/>
            <person name="Pangilinan J."/>
            <person name="Riley R."/>
            <person name="Labutti K."/>
            <person name="Andreopoulos B."/>
            <person name="Lipzen A."/>
            <person name="Chen C."/>
            <person name="Yanf M."/>
            <person name="Daum C."/>
            <person name="Ng V."/>
            <person name="Clum A."/>
            <person name="Steindorff A."/>
            <person name="Ohm R."/>
            <person name="Martin F."/>
            <person name="Silar P."/>
            <person name="Natvig D."/>
            <person name="Lalanne C."/>
            <person name="Gautier V."/>
            <person name="Ament-Velasquez S.L."/>
            <person name="Kruys A."/>
            <person name="Hutchinson M.I."/>
            <person name="Powell A.J."/>
            <person name="Barry K."/>
            <person name="Miller A.N."/>
            <person name="Grigoriev I.V."/>
            <person name="Debuchy R."/>
            <person name="Gladieux P."/>
            <person name="Thoren M.H."/>
            <person name="Johannesson H."/>
        </authorList>
    </citation>
    <scope>NUCLEOTIDE SEQUENCE</scope>
    <source>
        <strain evidence="9">PSN4</strain>
    </source>
</reference>
<dbReference type="InterPro" id="IPR034193">
    <property type="entry name" value="PCSK9_ProteinaseK-like"/>
</dbReference>
<dbReference type="InterPro" id="IPR023828">
    <property type="entry name" value="Peptidase_S8_Ser-AS"/>
</dbReference>
<keyword evidence="7" id="KW-0732">Signal</keyword>
<dbReference type="InterPro" id="IPR000209">
    <property type="entry name" value="Peptidase_S8/S53_dom"/>
</dbReference>
<dbReference type="InterPro" id="IPR023827">
    <property type="entry name" value="Peptidase_S8_Asp-AS"/>
</dbReference>
<dbReference type="PRINTS" id="PR00723">
    <property type="entry name" value="SUBTILISIN"/>
</dbReference>
<feature type="active site" description="Charge relay system" evidence="5">
    <location>
        <position position="169"/>
    </location>
</feature>
<dbReference type="SUPFAM" id="SSF54897">
    <property type="entry name" value="Protease propeptides/inhibitors"/>
    <property type="match status" value="1"/>
</dbReference>
<proteinExistence type="inferred from homology"/>
<dbReference type="InterPro" id="IPR037045">
    <property type="entry name" value="S8pro/Inhibitor_I9_sf"/>
</dbReference>
<dbReference type="PANTHER" id="PTHR43806:SF58">
    <property type="entry name" value="ALKALINE PROTEASE 1-RELATED"/>
    <property type="match status" value="1"/>
</dbReference>
<dbReference type="EMBL" id="MU839827">
    <property type="protein sequence ID" value="KAK1760394.1"/>
    <property type="molecule type" value="Genomic_DNA"/>
</dbReference>
<evidence type="ECO:0000256" key="3">
    <source>
        <dbReference type="ARBA" id="ARBA00022801"/>
    </source>
</evidence>
<keyword evidence="2 5" id="KW-0645">Protease</keyword>
<feature type="chain" id="PRO_5042586917" evidence="7">
    <location>
        <begin position="20"/>
        <end position="419"/>
    </location>
</feature>
<sequence>MKFNLIALAALVAAPLVLADAPITNQDISADLIIKDSYIVKYKDGADPARRKKHEDAVDKKAKAGRKKGVTQRIDIAGGLQGYVVEIGESDLKDVTSSDLVEYLEQDTIVSLNPPSQPNPLPLPKRALITQPNAPSWGLGRISHRARGNADYTYQPPTSRPSVRVYIIDTGIQTTHTEFRTTTGLARAVWGANFIPSSPNTDENGHGTHTAGTVAGRSVGIARNATVVAVKVLDRLGSGSLSGVISGINWAVSDASARGILGRAVINMSLGGSASPTLNATVEAAYTKGMSVVVAAGNSGADVAGFSPASAPDAITVAATDRTDAKPGWSNFGKGVDLFAPGVDIVSAWIGAGDNLYATASGTSMASPHVAGLAAYFIDKEGLASPAAVANRIRGAATVGVVVGPAGSPNRLAYNDDGL</sequence>
<gene>
    <name evidence="9" type="ORF">QBC47DRAFT_456144</name>
</gene>
<evidence type="ECO:0000313" key="9">
    <source>
        <dbReference type="EMBL" id="KAK1760394.1"/>
    </source>
</evidence>
<evidence type="ECO:0000256" key="5">
    <source>
        <dbReference type="PROSITE-ProRule" id="PRU01240"/>
    </source>
</evidence>
<dbReference type="Gene3D" id="3.30.70.80">
    <property type="entry name" value="Peptidase S8 propeptide/proteinase inhibitor I9"/>
    <property type="match status" value="1"/>
</dbReference>
<protein>
    <submittedName>
        <fullName evidence="9">Peptidase S8/S53 domain-containing protein</fullName>
    </submittedName>
</protein>
<evidence type="ECO:0000256" key="1">
    <source>
        <dbReference type="ARBA" id="ARBA00011073"/>
    </source>
</evidence>
<dbReference type="PANTHER" id="PTHR43806">
    <property type="entry name" value="PEPTIDASE S8"/>
    <property type="match status" value="1"/>
</dbReference>
<evidence type="ECO:0000259" key="8">
    <source>
        <dbReference type="Pfam" id="PF00082"/>
    </source>
</evidence>
<accession>A0AAJ0FFX8</accession>
<comment type="similarity">
    <text evidence="1 5 6">Belongs to the peptidase S8 family.</text>
</comment>
<organism evidence="9 10">
    <name type="scientific">Echria macrotheca</name>
    <dbReference type="NCBI Taxonomy" id="438768"/>
    <lineage>
        <taxon>Eukaryota</taxon>
        <taxon>Fungi</taxon>
        <taxon>Dikarya</taxon>
        <taxon>Ascomycota</taxon>
        <taxon>Pezizomycotina</taxon>
        <taxon>Sordariomycetes</taxon>
        <taxon>Sordariomycetidae</taxon>
        <taxon>Sordariales</taxon>
        <taxon>Schizotheciaceae</taxon>
        <taxon>Echria</taxon>
    </lineage>
</organism>
<keyword evidence="3 5" id="KW-0378">Hydrolase</keyword>
<keyword evidence="10" id="KW-1185">Reference proteome</keyword>
<feature type="domain" description="Peptidase S8/S53" evidence="8">
    <location>
        <begin position="163"/>
        <end position="398"/>
    </location>
</feature>
<dbReference type="PROSITE" id="PS51892">
    <property type="entry name" value="SUBTILASE"/>
    <property type="match status" value="1"/>
</dbReference>